<organism evidence="2 3">
    <name type="scientific">Penicillium subrubescens</name>
    <dbReference type="NCBI Taxonomy" id="1316194"/>
    <lineage>
        <taxon>Eukaryota</taxon>
        <taxon>Fungi</taxon>
        <taxon>Dikarya</taxon>
        <taxon>Ascomycota</taxon>
        <taxon>Pezizomycotina</taxon>
        <taxon>Eurotiomycetes</taxon>
        <taxon>Eurotiomycetidae</taxon>
        <taxon>Eurotiales</taxon>
        <taxon>Aspergillaceae</taxon>
        <taxon>Penicillium</taxon>
    </lineage>
</organism>
<reference evidence="2 3" key="1">
    <citation type="submission" date="2016-10" db="EMBL/GenBank/DDBJ databases">
        <title>Genome sequence of the ascomycete fungus Penicillium subrubescens.</title>
        <authorList>
            <person name="De Vries R.P."/>
            <person name="Peng M."/>
            <person name="Dilokpimol A."/>
            <person name="Hilden K."/>
            <person name="Makela M.R."/>
            <person name="Grigoriev I."/>
            <person name="Riley R."/>
            <person name="Granchi Z."/>
        </authorList>
    </citation>
    <scope>NUCLEOTIDE SEQUENCE [LARGE SCALE GENOMIC DNA]</scope>
    <source>
        <strain evidence="2 3">CBS 132785</strain>
    </source>
</reference>
<evidence type="ECO:0008006" key="4">
    <source>
        <dbReference type="Google" id="ProtNLM"/>
    </source>
</evidence>
<sequence length="142" mass="15602">MSDPTSVAGTAVGVASLGLQVCDKIVSYCQAWRGFDRDIQTLSQKADGLRIPLQWLRGLLANFQAIDIAISKDIEEKLQQIEEVSKRLKEAIAQFASKGSGNTAAIRAQFKKATYPFRKDGLRDMSSDLDSLHLSLHTVLHA</sequence>
<dbReference type="AlphaFoldDB" id="A0A1Q5UJT2"/>
<keyword evidence="1" id="KW-0175">Coiled coil</keyword>
<keyword evidence="3" id="KW-1185">Reference proteome</keyword>
<proteinExistence type="predicted"/>
<evidence type="ECO:0000313" key="2">
    <source>
        <dbReference type="EMBL" id="OKP12713.1"/>
    </source>
</evidence>
<gene>
    <name evidence="2" type="ORF">PENSUB_1653</name>
</gene>
<name>A0A1Q5UJT2_9EURO</name>
<evidence type="ECO:0000256" key="1">
    <source>
        <dbReference type="SAM" id="Coils"/>
    </source>
</evidence>
<accession>A0A1Q5UJT2</accession>
<dbReference type="Proteomes" id="UP000186955">
    <property type="component" value="Unassembled WGS sequence"/>
</dbReference>
<comment type="caution">
    <text evidence="2">The sequence shown here is derived from an EMBL/GenBank/DDBJ whole genome shotgun (WGS) entry which is preliminary data.</text>
</comment>
<protein>
    <recommendedName>
        <fullName evidence="4">Fungal N-terminal domain-containing protein</fullName>
    </recommendedName>
</protein>
<dbReference type="EMBL" id="MNBE01000182">
    <property type="protein sequence ID" value="OKP12713.1"/>
    <property type="molecule type" value="Genomic_DNA"/>
</dbReference>
<evidence type="ECO:0000313" key="3">
    <source>
        <dbReference type="Proteomes" id="UP000186955"/>
    </source>
</evidence>
<feature type="coiled-coil region" evidence="1">
    <location>
        <begin position="71"/>
        <end position="98"/>
    </location>
</feature>